<accession>A0A0F8YDT5</accession>
<organism evidence="1">
    <name type="scientific">marine sediment metagenome</name>
    <dbReference type="NCBI Taxonomy" id="412755"/>
    <lineage>
        <taxon>unclassified sequences</taxon>
        <taxon>metagenomes</taxon>
        <taxon>ecological metagenomes</taxon>
    </lineage>
</organism>
<protein>
    <submittedName>
        <fullName evidence="1">Uncharacterized protein</fullName>
    </submittedName>
</protein>
<name>A0A0F8YDT5_9ZZZZ</name>
<proteinExistence type="predicted"/>
<reference evidence="1" key="1">
    <citation type="journal article" date="2015" name="Nature">
        <title>Complex archaea that bridge the gap between prokaryotes and eukaryotes.</title>
        <authorList>
            <person name="Spang A."/>
            <person name="Saw J.H."/>
            <person name="Jorgensen S.L."/>
            <person name="Zaremba-Niedzwiedzka K."/>
            <person name="Martijn J."/>
            <person name="Lind A.E."/>
            <person name="van Eijk R."/>
            <person name="Schleper C."/>
            <person name="Guy L."/>
            <person name="Ettema T.J."/>
        </authorList>
    </citation>
    <scope>NUCLEOTIDE SEQUENCE</scope>
</reference>
<dbReference type="EMBL" id="LAZR01053963">
    <property type="protein sequence ID" value="KKK79578.1"/>
    <property type="molecule type" value="Genomic_DNA"/>
</dbReference>
<evidence type="ECO:0000313" key="1">
    <source>
        <dbReference type="EMBL" id="KKK79578.1"/>
    </source>
</evidence>
<sequence>MKQYLIKLSNEEEKALLSVVDDVKQHLEIIIYELARKAMARIIAERTNLQPQKLLKQECIDLIKDMEIETQLERKEREQREVYE</sequence>
<gene>
    <name evidence="1" type="ORF">LCGC14_2832090</name>
</gene>
<dbReference type="AlphaFoldDB" id="A0A0F8YDT5"/>
<comment type="caution">
    <text evidence="1">The sequence shown here is derived from an EMBL/GenBank/DDBJ whole genome shotgun (WGS) entry which is preliminary data.</text>
</comment>